<organism evidence="7 8">
    <name type="scientific">Lapidilactobacillus gannanensis</name>
    <dbReference type="NCBI Taxonomy" id="2486002"/>
    <lineage>
        <taxon>Bacteria</taxon>
        <taxon>Bacillati</taxon>
        <taxon>Bacillota</taxon>
        <taxon>Bacilli</taxon>
        <taxon>Lactobacillales</taxon>
        <taxon>Lactobacillaceae</taxon>
        <taxon>Lapidilactobacillus</taxon>
    </lineage>
</organism>
<dbReference type="Gene3D" id="3.40.190.10">
    <property type="entry name" value="Periplasmic binding protein-like II"/>
    <property type="match status" value="1"/>
</dbReference>
<dbReference type="EMBL" id="JBHTOH010000015">
    <property type="protein sequence ID" value="MFD1410422.1"/>
    <property type="molecule type" value="Genomic_DNA"/>
</dbReference>
<dbReference type="Pfam" id="PF00496">
    <property type="entry name" value="SBP_bac_5"/>
    <property type="match status" value="1"/>
</dbReference>
<evidence type="ECO:0000256" key="5">
    <source>
        <dbReference type="SAM" id="SignalP"/>
    </source>
</evidence>
<evidence type="ECO:0000256" key="2">
    <source>
        <dbReference type="ARBA" id="ARBA00005695"/>
    </source>
</evidence>
<dbReference type="CDD" id="cd08504">
    <property type="entry name" value="PBP2_OppA"/>
    <property type="match status" value="1"/>
</dbReference>
<dbReference type="InterPro" id="IPR039424">
    <property type="entry name" value="SBP_5"/>
</dbReference>
<name>A0ABW4BLY7_9LACO</name>
<dbReference type="Gene3D" id="3.10.105.10">
    <property type="entry name" value="Dipeptide-binding Protein, Domain 3"/>
    <property type="match status" value="1"/>
</dbReference>
<dbReference type="Gene3D" id="3.90.76.10">
    <property type="entry name" value="Dipeptide-binding Protein, Domain 1"/>
    <property type="match status" value="1"/>
</dbReference>
<keyword evidence="4 5" id="KW-0732">Signal</keyword>
<evidence type="ECO:0000256" key="1">
    <source>
        <dbReference type="ARBA" id="ARBA00004193"/>
    </source>
</evidence>
<feature type="domain" description="Solute-binding protein family 5" evidence="6">
    <location>
        <begin position="79"/>
        <end position="523"/>
    </location>
</feature>
<dbReference type="SUPFAM" id="SSF53850">
    <property type="entry name" value="Periplasmic binding protein-like II"/>
    <property type="match status" value="1"/>
</dbReference>
<comment type="similarity">
    <text evidence="2">Belongs to the bacterial solute-binding protein 5 family.</text>
</comment>
<feature type="signal peptide" evidence="5">
    <location>
        <begin position="1"/>
        <end position="27"/>
    </location>
</feature>
<dbReference type="InterPro" id="IPR023765">
    <property type="entry name" value="SBP_5_CS"/>
</dbReference>
<dbReference type="PROSITE" id="PS51257">
    <property type="entry name" value="PROKAR_LIPOPROTEIN"/>
    <property type="match status" value="1"/>
</dbReference>
<protein>
    <submittedName>
        <fullName evidence="7">Peptide ABC transporter substrate-binding protein</fullName>
    </submittedName>
</protein>
<evidence type="ECO:0000256" key="4">
    <source>
        <dbReference type="ARBA" id="ARBA00022729"/>
    </source>
</evidence>
<keyword evidence="3" id="KW-0813">Transport</keyword>
<gene>
    <name evidence="7" type="ORF">ACFQ4R_02125</name>
</gene>
<reference evidence="8" key="1">
    <citation type="journal article" date="2019" name="Int. J. Syst. Evol. Microbiol.">
        <title>The Global Catalogue of Microorganisms (GCM) 10K type strain sequencing project: providing services to taxonomists for standard genome sequencing and annotation.</title>
        <authorList>
            <consortium name="The Broad Institute Genomics Platform"/>
            <consortium name="The Broad Institute Genome Sequencing Center for Infectious Disease"/>
            <person name="Wu L."/>
            <person name="Ma J."/>
        </authorList>
    </citation>
    <scope>NUCLEOTIDE SEQUENCE [LARGE SCALE GENOMIC DNA]</scope>
    <source>
        <strain evidence="8">CCM 8937</strain>
    </source>
</reference>
<proteinExistence type="inferred from homology"/>
<sequence length="658" mass="71944">MKNGKKGLLALALVSVALLGACGNKKAASSNSSNTSSYNYVYTTDPDNFDYIVSMRSTNSQVYGNFEDGLLERNQYGQLKPALAKSWKVSADGKTYTYKLRKGVKWVDSDGNEYATVKAQDFVTGLKHAVAAKSETLYIVQDSIKGLNDYVNGKTKDFSTVGVKAIGDDTVQYTLNQPENYWNSKLTYGVMFPVNAKFLKSKGSNFGKPQADGILYNGPYILANFTSKSVLEYKRNDNYWDKKNVHVDDIKFTYNDGSNPDGLYKSFKKGDFTAARVYPNSAGYSDVVKNNKNNIIWSQQDASIYNFTFNLDRQTYGATSKKTDQAKSDTKKAILNRNFRLAIQFAFNKSQYNAQANGAQGGTKSLRNEITPPDFVSIDGKDYGDSVKSDLDSLDKSAFGDVNLADAQDGTYNVAKAKEYMAKAKKELAAEGVSFPIHLDLPANQKAQLTLNQSKSFKSSVEKSLGKDNISIDIQLLNEDKYLAATYQATTGAAADFDISNASGWSPDYDDPSSYLDIYTPTAGSMILTLGLNPSSAGTQTASNKAAIQAVGLDEYEKLVDAAEAITNDNNARYAAFAKAEAYLLNTGVTIPVNSSGGSPSVTKVVPFTSPFAYSGLGSFRYKYMKVQDTPVTIAQYNKAKAAWDKKRAEIAKEEAKD</sequence>
<evidence type="ECO:0000259" key="6">
    <source>
        <dbReference type="Pfam" id="PF00496"/>
    </source>
</evidence>
<dbReference type="PROSITE" id="PS01040">
    <property type="entry name" value="SBP_BACTERIAL_5"/>
    <property type="match status" value="1"/>
</dbReference>
<comment type="caution">
    <text evidence="7">The sequence shown here is derived from an EMBL/GenBank/DDBJ whole genome shotgun (WGS) entry which is preliminary data.</text>
</comment>
<accession>A0ABW4BLY7</accession>
<feature type="chain" id="PRO_5046479638" evidence="5">
    <location>
        <begin position="28"/>
        <end position="658"/>
    </location>
</feature>
<comment type="subcellular location">
    <subcellularLocation>
        <location evidence="1">Cell membrane</location>
        <topology evidence="1">Lipid-anchor</topology>
    </subcellularLocation>
</comment>
<dbReference type="InterPro" id="IPR000914">
    <property type="entry name" value="SBP_5_dom"/>
</dbReference>
<keyword evidence="8" id="KW-1185">Reference proteome</keyword>
<dbReference type="RefSeq" id="WP_125647212.1">
    <property type="nucleotide sequence ID" value="NZ_JBHTOH010000015.1"/>
</dbReference>
<dbReference type="PANTHER" id="PTHR30290">
    <property type="entry name" value="PERIPLASMIC BINDING COMPONENT OF ABC TRANSPORTER"/>
    <property type="match status" value="1"/>
</dbReference>
<dbReference type="Proteomes" id="UP001597191">
    <property type="component" value="Unassembled WGS sequence"/>
</dbReference>
<evidence type="ECO:0000313" key="8">
    <source>
        <dbReference type="Proteomes" id="UP001597191"/>
    </source>
</evidence>
<evidence type="ECO:0000313" key="7">
    <source>
        <dbReference type="EMBL" id="MFD1410422.1"/>
    </source>
</evidence>
<evidence type="ECO:0000256" key="3">
    <source>
        <dbReference type="ARBA" id="ARBA00022448"/>
    </source>
</evidence>
<dbReference type="PANTHER" id="PTHR30290:SF10">
    <property type="entry name" value="PERIPLASMIC OLIGOPEPTIDE-BINDING PROTEIN-RELATED"/>
    <property type="match status" value="1"/>
</dbReference>